<dbReference type="InterPro" id="IPR012902">
    <property type="entry name" value="N_methyl_site"/>
</dbReference>
<dbReference type="Pfam" id="PF16732">
    <property type="entry name" value="ComP_DUS"/>
    <property type="match status" value="1"/>
</dbReference>
<protein>
    <submittedName>
        <fullName evidence="2">Type IV pilin protein</fullName>
    </submittedName>
</protein>
<dbReference type="InterPro" id="IPR031982">
    <property type="entry name" value="PilE-like"/>
</dbReference>
<evidence type="ECO:0000313" key="3">
    <source>
        <dbReference type="Proteomes" id="UP000516028"/>
    </source>
</evidence>
<proteinExistence type="predicted"/>
<dbReference type="AlphaFoldDB" id="A0A7H0GGA5"/>
<keyword evidence="1" id="KW-0812">Transmembrane</keyword>
<dbReference type="RefSeq" id="WP_187723034.1">
    <property type="nucleotide sequence ID" value="NZ_CP060783.1"/>
</dbReference>
<dbReference type="SUPFAM" id="SSF54523">
    <property type="entry name" value="Pili subunits"/>
    <property type="match status" value="1"/>
</dbReference>
<sequence length="142" mass="15442">MKQATVRLRRNGFTLIEMMIVLAVIAILAAVATPSYRQHLARGHRAEARAALLQVAQWMERANTANGEYPTGQPLEPMLRALKPAHYTLSLTASTASGFTVIATRTDVMVKDPCGDLTLTHTGTRGASNHSVSNVAKECWAR</sequence>
<feature type="transmembrane region" description="Helical" evidence="1">
    <location>
        <begin position="12"/>
        <end position="32"/>
    </location>
</feature>
<organism evidence="2 3">
    <name type="scientific">Diaphorobacter aerolatus</name>
    <dbReference type="NCBI Taxonomy" id="1288495"/>
    <lineage>
        <taxon>Bacteria</taxon>
        <taxon>Pseudomonadati</taxon>
        <taxon>Pseudomonadota</taxon>
        <taxon>Betaproteobacteria</taxon>
        <taxon>Burkholderiales</taxon>
        <taxon>Comamonadaceae</taxon>
        <taxon>Diaphorobacter</taxon>
    </lineage>
</organism>
<reference evidence="2 3" key="1">
    <citation type="submission" date="2020-08" db="EMBL/GenBank/DDBJ databases">
        <title>Genome sequence of Diaphorobacter aerolatus KACC 16536T.</title>
        <authorList>
            <person name="Hyun D.-W."/>
            <person name="Bae J.-W."/>
        </authorList>
    </citation>
    <scope>NUCLEOTIDE SEQUENCE [LARGE SCALE GENOMIC DNA]</scope>
    <source>
        <strain evidence="2 3">KACC 16536</strain>
    </source>
</reference>
<dbReference type="Proteomes" id="UP000516028">
    <property type="component" value="Chromosome"/>
</dbReference>
<keyword evidence="1" id="KW-0472">Membrane</keyword>
<dbReference type="KEGG" id="daer:H9K75_13250"/>
<accession>A0A7H0GGA5</accession>
<keyword evidence="3" id="KW-1185">Reference proteome</keyword>
<evidence type="ECO:0000313" key="2">
    <source>
        <dbReference type="EMBL" id="QNP47321.1"/>
    </source>
</evidence>
<dbReference type="InterPro" id="IPR045584">
    <property type="entry name" value="Pilin-like"/>
</dbReference>
<dbReference type="EMBL" id="CP060783">
    <property type="protein sequence ID" value="QNP47321.1"/>
    <property type="molecule type" value="Genomic_DNA"/>
</dbReference>
<name>A0A7H0GGA5_9BURK</name>
<dbReference type="Gene3D" id="3.30.700.10">
    <property type="entry name" value="Glycoprotein, Type 4 Pilin"/>
    <property type="match status" value="1"/>
</dbReference>
<dbReference type="NCBIfam" id="TIGR02532">
    <property type="entry name" value="IV_pilin_GFxxxE"/>
    <property type="match status" value="1"/>
</dbReference>
<evidence type="ECO:0000256" key="1">
    <source>
        <dbReference type="SAM" id="Phobius"/>
    </source>
</evidence>
<keyword evidence="1" id="KW-1133">Transmembrane helix</keyword>
<dbReference type="PANTHER" id="PTHR30093:SF47">
    <property type="entry name" value="TYPE IV PILUS NON-CORE MINOR PILIN PILE"/>
    <property type="match status" value="1"/>
</dbReference>
<dbReference type="Pfam" id="PF07963">
    <property type="entry name" value="N_methyl"/>
    <property type="match status" value="1"/>
</dbReference>
<dbReference type="PANTHER" id="PTHR30093">
    <property type="entry name" value="GENERAL SECRETION PATHWAY PROTEIN G"/>
    <property type="match status" value="1"/>
</dbReference>
<gene>
    <name evidence="2" type="ORF">H9K75_13250</name>
</gene>
<dbReference type="GO" id="GO:0043683">
    <property type="term" value="P:type IV pilus assembly"/>
    <property type="evidence" value="ECO:0007669"/>
    <property type="project" value="InterPro"/>
</dbReference>